<organism evidence="1 2">
    <name type="scientific">Ambispora gerdemannii</name>
    <dbReference type="NCBI Taxonomy" id="144530"/>
    <lineage>
        <taxon>Eukaryota</taxon>
        <taxon>Fungi</taxon>
        <taxon>Fungi incertae sedis</taxon>
        <taxon>Mucoromycota</taxon>
        <taxon>Glomeromycotina</taxon>
        <taxon>Glomeromycetes</taxon>
        <taxon>Archaeosporales</taxon>
        <taxon>Ambisporaceae</taxon>
        <taxon>Ambispora</taxon>
    </lineage>
</organism>
<protein>
    <submittedName>
        <fullName evidence="1">990_t:CDS:1</fullName>
    </submittedName>
</protein>
<reference evidence="1" key="1">
    <citation type="submission" date="2021-06" db="EMBL/GenBank/DDBJ databases">
        <authorList>
            <person name="Kallberg Y."/>
            <person name="Tangrot J."/>
            <person name="Rosling A."/>
        </authorList>
    </citation>
    <scope>NUCLEOTIDE SEQUENCE</scope>
    <source>
        <strain evidence="1">MT106</strain>
    </source>
</reference>
<dbReference type="SUPFAM" id="SSF52047">
    <property type="entry name" value="RNI-like"/>
    <property type="match status" value="1"/>
</dbReference>
<proteinExistence type="predicted"/>
<feature type="non-terminal residue" evidence="1">
    <location>
        <position position="344"/>
    </location>
</feature>
<name>A0A9N9C3Y6_9GLOM</name>
<dbReference type="Proteomes" id="UP000789831">
    <property type="component" value="Unassembled WGS sequence"/>
</dbReference>
<evidence type="ECO:0000313" key="1">
    <source>
        <dbReference type="EMBL" id="CAG8586074.1"/>
    </source>
</evidence>
<keyword evidence="2" id="KW-1185">Reference proteome</keyword>
<gene>
    <name evidence="1" type="ORF">AGERDE_LOCUS8371</name>
</gene>
<comment type="caution">
    <text evidence="1">The sequence shown here is derived from an EMBL/GenBank/DDBJ whole genome shotgun (WGS) entry which is preliminary data.</text>
</comment>
<sequence length="344" mass="39948">MAAKLNDLCLQEIFEFVSIDEYEDQQNLFNCALVNRYWCMNAVPILWRNPFPFSSFSSHCGPAFISTLVKYLALNDEQRAPFLYYRLIKQIDMHFLAEAIQDYLFSLLNTLPQDSRDIVTLCTLKVLCYKLINTTENIFFELDYRLGHLPFGDWNIYQIPNANASLRKLRKLSISGAKNSKKILESAAKISPNLSNLEINCYEYEELCQLVPYIKLFNNLKRLNIYVFDNLNGDKLLSELGKNLPKTLETLCFEGDFEFSEESLEMFLLGAREVKFQLLGFPESKCISDGHLETIWKVIYDSSLDISIKELDVSFGEYVTRNQARKFQDRGIEVEVMSYLDDDD</sequence>
<dbReference type="EMBL" id="CAJVPL010001754">
    <property type="protein sequence ID" value="CAG8586074.1"/>
    <property type="molecule type" value="Genomic_DNA"/>
</dbReference>
<accession>A0A9N9C3Y6</accession>
<evidence type="ECO:0000313" key="2">
    <source>
        <dbReference type="Proteomes" id="UP000789831"/>
    </source>
</evidence>
<dbReference type="InterPro" id="IPR032675">
    <property type="entry name" value="LRR_dom_sf"/>
</dbReference>
<dbReference type="Gene3D" id="3.80.10.10">
    <property type="entry name" value="Ribonuclease Inhibitor"/>
    <property type="match status" value="1"/>
</dbReference>
<dbReference type="OrthoDB" id="2372371at2759"/>
<dbReference type="AlphaFoldDB" id="A0A9N9C3Y6"/>